<name>A0A9C9JZR4_UNCW3</name>
<dbReference type="Gene3D" id="2.60.40.4070">
    <property type="match status" value="1"/>
</dbReference>
<dbReference type="AlphaFoldDB" id="A0A9C9JZR4"/>
<dbReference type="SUPFAM" id="SSF110296">
    <property type="entry name" value="Oligoxyloglucan reducing end-specific cellobiohydrolase"/>
    <property type="match status" value="1"/>
</dbReference>
<keyword evidence="4" id="KW-0326">Glycosidase</keyword>
<keyword evidence="5" id="KW-0624">Polysaccharide degradation</keyword>
<dbReference type="InterPro" id="IPR052025">
    <property type="entry name" value="Xyloglucanase_GH74"/>
</dbReference>
<gene>
    <name evidence="8" type="ORF">ENI34_02560</name>
</gene>
<evidence type="ECO:0000256" key="2">
    <source>
        <dbReference type="ARBA" id="ARBA00022801"/>
    </source>
</evidence>
<evidence type="ECO:0000256" key="5">
    <source>
        <dbReference type="ARBA" id="ARBA00023326"/>
    </source>
</evidence>
<sequence length="321" mass="34541">MSDSGYYNTGYALAGDPNNNSICWSSGDYYTGSAYVMAVSKTTNSGTSWIRYNLGSTSGATYTVAVDPLNSNVVYAGGYESSAPAVYKTTNNGANWSKLPATGLSGYVYSLAVDPVNTDVLYAGTLNGVYKSTNGGSTWSSTGFSGGRTNALVIDPDDNATIYAGTSSNGVYVSTNSGASWSQMNEGLGTFDIECLDINPGMYLFAGTNGKSMYRWSLLVGTEEVDNDLNGNFGLSATPNPMRQRTVFQYTLSEESRVKLSVYDVQGRLVKNLVDEIQQAGVHQLYWNGRDDRNVRVPAGVYFCKFATDNSISLKKLIILK</sequence>
<proteinExistence type="inferred from homology"/>
<evidence type="ECO:0000256" key="3">
    <source>
        <dbReference type="ARBA" id="ARBA00023277"/>
    </source>
</evidence>
<dbReference type="PANTHER" id="PTHR43739:SF2">
    <property type="entry name" value="OLIGOXYLOGLUCAN-REDUCING END-SPECIFIC XYLOGLUCANASE-RELATED"/>
    <property type="match status" value="1"/>
</dbReference>
<dbReference type="GO" id="GO:0010411">
    <property type="term" value="P:xyloglucan metabolic process"/>
    <property type="evidence" value="ECO:0007669"/>
    <property type="project" value="TreeGrafter"/>
</dbReference>
<organism evidence="8 9">
    <name type="scientific">candidate division WOR-3 bacterium</name>
    <dbReference type="NCBI Taxonomy" id="2052148"/>
    <lineage>
        <taxon>Bacteria</taxon>
        <taxon>Bacteria division WOR-3</taxon>
    </lineage>
</organism>
<dbReference type="Proteomes" id="UP000885826">
    <property type="component" value="Unassembled WGS sequence"/>
</dbReference>
<dbReference type="EMBL" id="DRIG01000029">
    <property type="protein sequence ID" value="HEC78009.1"/>
    <property type="molecule type" value="Genomic_DNA"/>
</dbReference>
<accession>A0A9C9JZR4</accession>
<evidence type="ECO:0000256" key="6">
    <source>
        <dbReference type="ARBA" id="ARBA00037986"/>
    </source>
</evidence>
<evidence type="ECO:0000256" key="1">
    <source>
        <dbReference type="ARBA" id="ARBA00022729"/>
    </source>
</evidence>
<dbReference type="Pfam" id="PF13860">
    <property type="entry name" value="FlgD_ig"/>
    <property type="match status" value="1"/>
</dbReference>
<keyword evidence="2" id="KW-0378">Hydrolase</keyword>
<evidence type="ECO:0000313" key="8">
    <source>
        <dbReference type="EMBL" id="HEC78009.1"/>
    </source>
</evidence>
<dbReference type="InterPro" id="IPR015943">
    <property type="entry name" value="WD40/YVTN_repeat-like_dom_sf"/>
</dbReference>
<dbReference type="InterPro" id="IPR026444">
    <property type="entry name" value="Secre_tail"/>
</dbReference>
<comment type="similarity">
    <text evidence="6">Belongs to the glycosyl hydrolase 74 family.</text>
</comment>
<dbReference type="PANTHER" id="PTHR43739">
    <property type="entry name" value="XYLOGLUCANASE (EUROFUNG)"/>
    <property type="match status" value="1"/>
</dbReference>
<evidence type="ECO:0000313" key="9">
    <source>
        <dbReference type="Proteomes" id="UP000885826"/>
    </source>
</evidence>
<dbReference type="NCBIfam" id="TIGR04183">
    <property type="entry name" value="Por_Secre_tail"/>
    <property type="match status" value="1"/>
</dbReference>
<reference evidence="8" key="1">
    <citation type="journal article" date="2020" name="mSystems">
        <title>Genome- and Community-Level Interaction Insights into Carbon Utilization and Element Cycling Functions of Hydrothermarchaeota in Hydrothermal Sediment.</title>
        <authorList>
            <person name="Zhou Z."/>
            <person name="Liu Y."/>
            <person name="Xu W."/>
            <person name="Pan J."/>
            <person name="Luo Z.H."/>
            <person name="Li M."/>
        </authorList>
    </citation>
    <scope>NUCLEOTIDE SEQUENCE</scope>
    <source>
        <strain evidence="8">HyVt-388</strain>
    </source>
</reference>
<dbReference type="Gene3D" id="2.130.10.10">
    <property type="entry name" value="YVTN repeat-like/Quinoprotein amine dehydrogenase"/>
    <property type="match status" value="2"/>
</dbReference>
<evidence type="ECO:0000259" key="7">
    <source>
        <dbReference type="Pfam" id="PF13860"/>
    </source>
</evidence>
<protein>
    <submittedName>
        <fullName evidence="8">T9SS type A sorting domain-containing protein</fullName>
    </submittedName>
</protein>
<dbReference type="InterPro" id="IPR025965">
    <property type="entry name" value="FlgD/Vpr_Ig-like"/>
</dbReference>
<dbReference type="GO" id="GO:0016798">
    <property type="term" value="F:hydrolase activity, acting on glycosyl bonds"/>
    <property type="evidence" value="ECO:0007669"/>
    <property type="project" value="UniProtKB-KW"/>
</dbReference>
<keyword evidence="3" id="KW-0119">Carbohydrate metabolism</keyword>
<evidence type="ECO:0000256" key="4">
    <source>
        <dbReference type="ARBA" id="ARBA00023295"/>
    </source>
</evidence>
<feature type="domain" description="FlgD/Vpr Ig-like" evidence="7">
    <location>
        <begin position="245"/>
        <end position="305"/>
    </location>
</feature>
<keyword evidence="1" id="KW-0732">Signal</keyword>
<comment type="caution">
    <text evidence="8">The sequence shown here is derived from an EMBL/GenBank/DDBJ whole genome shotgun (WGS) entry which is preliminary data.</text>
</comment>
<dbReference type="GO" id="GO:0000272">
    <property type="term" value="P:polysaccharide catabolic process"/>
    <property type="evidence" value="ECO:0007669"/>
    <property type="project" value="UniProtKB-KW"/>
</dbReference>